<organism evidence="2 3">
    <name type="scientific">Plantactinospora mayteni</name>
    <dbReference type="NCBI Taxonomy" id="566021"/>
    <lineage>
        <taxon>Bacteria</taxon>
        <taxon>Bacillati</taxon>
        <taxon>Actinomycetota</taxon>
        <taxon>Actinomycetes</taxon>
        <taxon>Micromonosporales</taxon>
        <taxon>Micromonosporaceae</taxon>
        <taxon>Plantactinospora</taxon>
    </lineage>
</organism>
<dbReference type="Pfam" id="PF10517">
    <property type="entry name" value="DM13"/>
    <property type="match status" value="1"/>
</dbReference>
<protein>
    <recommendedName>
        <fullName evidence="1">DM13 domain-containing protein</fullName>
    </recommendedName>
</protein>
<keyword evidence="3" id="KW-1185">Reference proteome</keyword>
<proteinExistence type="predicted"/>
<dbReference type="Proteomes" id="UP000621500">
    <property type="component" value="Unassembled WGS sequence"/>
</dbReference>
<dbReference type="PROSITE" id="PS51549">
    <property type="entry name" value="DM13"/>
    <property type="match status" value="1"/>
</dbReference>
<reference evidence="2 3" key="1">
    <citation type="submission" date="2021-01" db="EMBL/GenBank/DDBJ databases">
        <title>Whole genome shotgun sequence of Plantactinospora mayteni NBRC 109088.</title>
        <authorList>
            <person name="Komaki H."/>
            <person name="Tamura T."/>
        </authorList>
    </citation>
    <scope>NUCLEOTIDE SEQUENCE [LARGE SCALE GENOMIC DNA]</scope>
    <source>
        <strain evidence="2 3">NBRC 109088</strain>
    </source>
</reference>
<dbReference type="EMBL" id="BONX01000056">
    <property type="protein sequence ID" value="GIH00652.1"/>
    <property type="molecule type" value="Genomic_DNA"/>
</dbReference>
<gene>
    <name evidence="2" type="ORF">Pma05_72240</name>
</gene>
<evidence type="ECO:0000313" key="2">
    <source>
        <dbReference type="EMBL" id="GIH00652.1"/>
    </source>
</evidence>
<evidence type="ECO:0000259" key="1">
    <source>
        <dbReference type="PROSITE" id="PS51549"/>
    </source>
</evidence>
<dbReference type="InterPro" id="IPR019545">
    <property type="entry name" value="DM13_domain"/>
</dbReference>
<name>A0ABQ4F165_9ACTN</name>
<sequence length="180" mass="19377">MSWATVVLVGIVAVLGLFWFQPWKLFTDTRVDDALPVIEVSATPTGVASASPVSSPSATAATGNQVLAAGDFVTHEHKTTGTAQIVRLADGRHRLVLRDLDTSNGPDLRVWLTDQPVVSGVAGWRVFDDGVWLEVARLKGNRGDQVYDLPASVDPADFRSVSVWCKRFSVSFGAAELKTV</sequence>
<evidence type="ECO:0000313" key="3">
    <source>
        <dbReference type="Proteomes" id="UP000621500"/>
    </source>
</evidence>
<feature type="domain" description="DM13" evidence="1">
    <location>
        <begin position="65"/>
        <end position="178"/>
    </location>
</feature>
<comment type="caution">
    <text evidence="2">The sequence shown here is derived from an EMBL/GenBank/DDBJ whole genome shotgun (WGS) entry which is preliminary data.</text>
</comment>
<accession>A0ABQ4F165</accession>